<name>A0A2Z3HB90_9BACT</name>
<dbReference type="AlphaFoldDB" id="A0A2Z3HB90"/>
<dbReference type="EMBL" id="CP025958">
    <property type="protein sequence ID" value="AWM42221.1"/>
    <property type="molecule type" value="Genomic_DNA"/>
</dbReference>
<dbReference type="Gene3D" id="3.40.50.410">
    <property type="entry name" value="von Willebrand factor, type A domain"/>
    <property type="match status" value="1"/>
</dbReference>
<dbReference type="KEGG" id="gog:C1280_12040"/>
<gene>
    <name evidence="2" type="ORF">C1280_12040</name>
</gene>
<evidence type="ECO:0000313" key="3">
    <source>
        <dbReference type="Proteomes" id="UP000245802"/>
    </source>
</evidence>
<dbReference type="Proteomes" id="UP000245802">
    <property type="component" value="Chromosome"/>
</dbReference>
<accession>A0A2Z3HB90</accession>
<dbReference type="SUPFAM" id="SSF53300">
    <property type="entry name" value="vWA-like"/>
    <property type="match status" value="1"/>
</dbReference>
<sequence length="287" mass="30412">MRRAVGSYDAQISRANPACLLFLIDQSGSMGDPFIGAGGTSKASTVADAVNRLLQNVVLRSAKADGVRDYFRVGVIGYGTTVKAGLGGATPSNVLIPVSRLGEHPLRVDTRVKKVLDAQGRVTEQKVKFPVWYDPISGGQTAMCEALGVAGQAVKEFVYEFPNSYPPIVLNLTDGLPSDGNPQEAARAIRNISTADGNVLLFNLLISKVPVTPAYFPADESGFPETEAKLLFRMSSALPPKLWAAARNEGHAVKPGARGVVLNADPTAIVRFLDIGTRVSPGGNRPL</sequence>
<proteinExistence type="predicted"/>
<dbReference type="InterPro" id="IPR002035">
    <property type="entry name" value="VWF_A"/>
</dbReference>
<dbReference type="OrthoDB" id="7605323at2"/>
<dbReference type="CDD" id="cd00198">
    <property type="entry name" value="vWFA"/>
    <property type="match status" value="1"/>
</dbReference>
<reference evidence="2 3" key="1">
    <citation type="submission" date="2018-01" db="EMBL/GenBank/DDBJ databases">
        <title>G. obscuriglobus.</title>
        <authorList>
            <person name="Franke J."/>
            <person name="Blomberg W."/>
            <person name="Selmecki A."/>
        </authorList>
    </citation>
    <scope>NUCLEOTIDE SEQUENCE [LARGE SCALE GENOMIC DNA]</scope>
    <source>
        <strain evidence="2 3">DSM 5831</strain>
    </source>
</reference>
<protein>
    <recommendedName>
        <fullName evidence="1">VWFA domain-containing protein</fullName>
    </recommendedName>
</protein>
<evidence type="ECO:0000313" key="2">
    <source>
        <dbReference type="EMBL" id="AWM42221.1"/>
    </source>
</evidence>
<feature type="domain" description="VWFA" evidence="1">
    <location>
        <begin position="19"/>
        <end position="207"/>
    </location>
</feature>
<organism evidence="2 3">
    <name type="scientific">Gemmata obscuriglobus</name>
    <dbReference type="NCBI Taxonomy" id="114"/>
    <lineage>
        <taxon>Bacteria</taxon>
        <taxon>Pseudomonadati</taxon>
        <taxon>Planctomycetota</taxon>
        <taxon>Planctomycetia</taxon>
        <taxon>Gemmatales</taxon>
        <taxon>Gemmataceae</taxon>
        <taxon>Gemmata</taxon>
    </lineage>
</organism>
<dbReference type="InterPro" id="IPR036465">
    <property type="entry name" value="vWFA_dom_sf"/>
</dbReference>
<dbReference type="PROSITE" id="PS50234">
    <property type="entry name" value="VWFA"/>
    <property type="match status" value="1"/>
</dbReference>
<keyword evidence="3" id="KW-1185">Reference proteome</keyword>
<evidence type="ECO:0000259" key="1">
    <source>
        <dbReference type="PROSITE" id="PS50234"/>
    </source>
</evidence>